<accession>A0A2S7K6C0</accession>
<evidence type="ECO:0000313" key="2">
    <source>
        <dbReference type="Proteomes" id="UP000239504"/>
    </source>
</evidence>
<proteinExistence type="predicted"/>
<dbReference type="EMBL" id="PJCH01000005">
    <property type="protein sequence ID" value="PQA88026.1"/>
    <property type="molecule type" value="Genomic_DNA"/>
</dbReference>
<comment type="caution">
    <text evidence="1">The sequence shown here is derived from an EMBL/GenBank/DDBJ whole genome shotgun (WGS) entry which is preliminary data.</text>
</comment>
<dbReference type="AlphaFoldDB" id="A0A2S7K6C0"/>
<dbReference type="Gene3D" id="2.60.120.10">
    <property type="entry name" value="Jelly Rolls"/>
    <property type="match status" value="1"/>
</dbReference>
<dbReference type="OrthoDB" id="9794443at2"/>
<dbReference type="Proteomes" id="UP000239504">
    <property type="component" value="Unassembled WGS sequence"/>
</dbReference>
<dbReference type="RefSeq" id="WP_104829271.1">
    <property type="nucleotide sequence ID" value="NZ_PJCH01000005.1"/>
</dbReference>
<protein>
    <submittedName>
        <fullName evidence="1">Phosrestin</fullName>
    </submittedName>
</protein>
<organism evidence="1 2">
    <name type="scientific">Hyphococcus luteus</name>
    <dbReference type="NCBI Taxonomy" id="2058213"/>
    <lineage>
        <taxon>Bacteria</taxon>
        <taxon>Pseudomonadati</taxon>
        <taxon>Pseudomonadota</taxon>
        <taxon>Alphaproteobacteria</taxon>
        <taxon>Parvularculales</taxon>
        <taxon>Parvularculaceae</taxon>
        <taxon>Hyphococcus</taxon>
    </lineage>
</organism>
<name>A0A2S7K6C0_9PROT</name>
<dbReference type="SUPFAM" id="SSF51182">
    <property type="entry name" value="RmlC-like cupins"/>
    <property type="match status" value="1"/>
</dbReference>
<sequence length="108" mass="11863">MDYRVAFADQDWAPAFEGTARAKHVSRGGKTFRLLELTPASTHLDWCEAGHAGLVVEGEIEIEFDEAGPVRFAAGDALMIPDGAADRHRPRALSERALLFLIEDEKAN</sequence>
<keyword evidence="2" id="KW-1185">Reference proteome</keyword>
<gene>
    <name evidence="1" type="ORF">CW354_06750</name>
</gene>
<dbReference type="InterPro" id="IPR014710">
    <property type="entry name" value="RmlC-like_jellyroll"/>
</dbReference>
<dbReference type="InterPro" id="IPR011051">
    <property type="entry name" value="RmlC_Cupin_sf"/>
</dbReference>
<reference evidence="1 2" key="1">
    <citation type="submission" date="2017-12" db="EMBL/GenBank/DDBJ databases">
        <authorList>
            <person name="Hurst M.R.H."/>
        </authorList>
    </citation>
    <scope>NUCLEOTIDE SEQUENCE [LARGE SCALE GENOMIC DNA]</scope>
    <source>
        <strain evidence="1 2">SY-3-19</strain>
    </source>
</reference>
<evidence type="ECO:0000313" key="1">
    <source>
        <dbReference type="EMBL" id="PQA88026.1"/>
    </source>
</evidence>